<organism evidence="6">
    <name type="scientific">marine metagenome</name>
    <dbReference type="NCBI Taxonomy" id="408172"/>
    <lineage>
        <taxon>unclassified sequences</taxon>
        <taxon>metagenomes</taxon>
        <taxon>ecological metagenomes</taxon>
    </lineage>
</organism>
<comment type="similarity">
    <text evidence="1">Belongs to the thymidine/pyrimidine-nucleoside phosphorylase family.</text>
</comment>
<proteinExistence type="inferred from homology"/>
<dbReference type="NCBIfam" id="NF004490">
    <property type="entry name" value="PRK05820.1"/>
    <property type="match status" value="1"/>
</dbReference>
<evidence type="ECO:0000256" key="1">
    <source>
        <dbReference type="ARBA" id="ARBA00006915"/>
    </source>
</evidence>
<comment type="subunit">
    <text evidence="2">Homodimer.</text>
</comment>
<dbReference type="SUPFAM" id="SSF54680">
    <property type="entry name" value="Pyrimidine nucleoside phosphorylase C-terminal domain"/>
    <property type="match status" value="1"/>
</dbReference>
<dbReference type="NCBIfam" id="TIGR02644">
    <property type="entry name" value="Y_phosphoryl"/>
    <property type="match status" value="1"/>
</dbReference>
<name>A0A381RZK4_9ZZZZ</name>
<dbReference type="InterPro" id="IPR013102">
    <property type="entry name" value="PYNP_C"/>
</dbReference>
<dbReference type="PIRSF" id="PIRSF000478">
    <property type="entry name" value="TP_PyNP"/>
    <property type="match status" value="1"/>
</dbReference>
<dbReference type="PANTHER" id="PTHR10515">
    <property type="entry name" value="THYMIDINE PHOSPHORYLASE"/>
    <property type="match status" value="1"/>
</dbReference>
<dbReference type="GO" id="GO:0004645">
    <property type="term" value="F:1,4-alpha-oligoglucan phosphorylase activity"/>
    <property type="evidence" value="ECO:0007669"/>
    <property type="project" value="InterPro"/>
</dbReference>
<dbReference type="Pfam" id="PF00591">
    <property type="entry name" value="Glycos_transf_3"/>
    <property type="match status" value="1"/>
</dbReference>
<dbReference type="Gene3D" id="3.90.1170.30">
    <property type="entry name" value="Pyrimidine nucleoside phosphorylase-like, C-terminal domain"/>
    <property type="match status" value="1"/>
</dbReference>
<evidence type="ECO:0000256" key="3">
    <source>
        <dbReference type="ARBA" id="ARBA00022676"/>
    </source>
</evidence>
<dbReference type="Pfam" id="PF02885">
    <property type="entry name" value="Glycos_trans_3N"/>
    <property type="match status" value="1"/>
</dbReference>
<evidence type="ECO:0000313" key="6">
    <source>
        <dbReference type="EMBL" id="SUZ97272.1"/>
    </source>
</evidence>
<dbReference type="PANTHER" id="PTHR10515:SF0">
    <property type="entry name" value="THYMIDINE PHOSPHORYLASE"/>
    <property type="match status" value="1"/>
</dbReference>
<dbReference type="SUPFAM" id="SSF47648">
    <property type="entry name" value="Nucleoside phosphorylase/phosphoribosyltransferase N-terminal domain"/>
    <property type="match status" value="1"/>
</dbReference>
<dbReference type="FunFam" id="3.40.1030.10:FF:000003">
    <property type="entry name" value="Pyrimidine-nucleoside phosphorylase"/>
    <property type="match status" value="1"/>
</dbReference>
<feature type="domain" description="Pyrimidine nucleoside phosphorylase C-terminal" evidence="5">
    <location>
        <begin position="345"/>
        <end position="419"/>
    </location>
</feature>
<dbReference type="InterPro" id="IPR017459">
    <property type="entry name" value="Glycosyl_Trfase_fam3_N_dom"/>
</dbReference>
<dbReference type="SMART" id="SM00941">
    <property type="entry name" value="PYNP_C"/>
    <property type="match status" value="1"/>
</dbReference>
<dbReference type="SUPFAM" id="SSF52418">
    <property type="entry name" value="Nucleoside phosphorylase/phosphoribosyltransferase catalytic domain"/>
    <property type="match status" value="1"/>
</dbReference>
<dbReference type="InterPro" id="IPR036320">
    <property type="entry name" value="Glycosyl_Trfase_fam3_N_dom_sf"/>
</dbReference>
<gene>
    <name evidence="6" type="ORF">METZ01_LOCUS50126</name>
</gene>
<dbReference type="InterPro" id="IPR035902">
    <property type="entry name" value="Nuc_phospho_transferase"/>
</dbReference>
<keyword evidence="3" id="KW-0328">Glycosyltransferase</keyword>
<reference evidence="6" key="1">
    <citation type="submission" date="2018-05" db="EMBL/GenBank/DDBJ databases">
        <authorList>
            <person name="Lanie J.A."/>
            <person name="Ng W.-L."/>
            <person name="Kazmierczak K.M."/>
            <person name="Andrzejewski T.M."/>
            <person name="Davidsen T.M."/>
            <person name="Wayne K.J."/>
            <person name="Tettelin H."/>
            <person name="Glass J.I."/>
            <person name="Rusch D."/>
            <person name="Podicherti R."/>
            <person name="Tsui H.-C.T."/>
            <person name="Winkler M.E."/>
        </authorList>
    </citation>
    <scope>NUCLEOTIDE SEQUENCE</scope>
</reference>
<dbReference type="GO" id="GO:0005829">
    <property type="term" value="C:cytosol"/>
    <property type="evidence" value="ECO:0007669"/>
    <property type="project" value="TreeGrafter"/>
</dbReference>
<dbReference type="InterPro" id="IPR036566">
    <property type="entry name" value="PYNP-like_C_sf"/>
</dbReference>
<dbReference type="Gene3D" id="1.20.970.10">
    <property type="entry name" value="Transferase, Pyrimidine Nucleoside Phosphorylase, Chain C"/>
    <property type="match status" value="1"/>
</dbReference>
<dbReference type="InterPro" id="IPR000053">
    <property type="entry name" value="Thymidine/pyrmidine_PPase"/>
</dbReference>
<dbReference type="GO" id="GO:0009032">
    <property type="term" value="F:thymidine phosphorylase activity"/>
    <property type="evidence" value="ECO:0007669"/>
    <property type="project" value="TreeGrafter"/>
</dbReference>
<evidence type="ECO:0000259" key="5">
    <source>
        <dbReference type="SMART" id="SM00941"/>
    </source>
</evidence>
<dbReference type="GO" id="GO:0006206">
    <property type="term" value="P:pyrimidine nucleobase metabolic process"/>
    <property type="evidence" value="ECO:0007669"/>
    <property type="project" value="InterPro"/>
</dbReference>
<dbReference type="AlphaFoldDB" id="A0A381RZK4"/>
<dbReference type="Gene3D" id="3.40.1030.10">
    <property type="entry name" value="Nucleoside phosphorylase/phosphoribosyltransferase catalytic domain"/>
    <property type="match status" value="1"/>
</dbReference>
<keyword evidence="4" id="KW-0808">Transferase</keyword>
<evidence type="ECO:0000256" key="4">
    <source>
        <dbReference type="ARBA" id="ARBA00022679"/>
    </source>
</evidence>
<dbReference type="EMBL" id="UINC01002493">
    <property type="protein sequence ID" value="SUZ97272.1"/>
    <property type="molecule type" value="Genomic_DNA"/>
</dbReference>
<sequence length="434" mass="46331">MRAVDIIRKKRDGEILDEAEIQFFVSQATSGAIPAYQVSAFLMAVVWRGMSVSETQWLAFAMGASGGHLDLPDHIGQRVDKHSTGGVGDKTSPILVPLVAACGAIVPMTSGRSLGFTGGTLDKLESIPGFRTALSPDEIRRMLDRHGCCMVGQTDSIAPADRLLYGLRDVTATVESVPLIAASIMSKKLAVDLDGLVLDVTMGRGAFMKSPSDARELAERLVAIGTEVRLPTRVLMTSMDAPRGHAVGNAVEIIECVKTLKGQGPSSLERLVVSLAAEMVHLVGLESTLEASEQRVSGVLASGKGLEQFQQVITAQGGDPRIIDDYRLMPVTAHRQMIKASRNGYLVQLDAELVARATIALGAGRDRVDVEIDPAVGVITQVSLGDEIRSGDPLAEIHYQRSEDLPEAVQCLKQAFVIADTPPKLGPVVLERVA</sequence>
<evidence type="ECO:0000256" key="2">
    <source>
        <dbReference type="ARBA" id="ARBA00011738"/>
    </source>
</evidence>
<accession>A0A381RZK4</accession>
<dbReference type="InterPro" id="IPR018090">
    <property type="entry name" value="Pyrmidine_PPas_bac/euk"/>
</dbReference>
<protein>
    <recommendedName>
        <fullName evidence="5">Pyrimidine nucleoside phosphorylase C-terminal domain-containing protein</fullName>
    </recommendedName>
</protein>
<dbReference type="InterPro" id="IPR000312">
    <property type="entry name" value="Glycosyl_Trfase_fam3"/>
</dbReference>
<dbReference type="GO" id="GO:0006213">
    <property type="term" value="P:pyrimidine nucleoside metabolic process"/>
    <property type="evidence" value="ECO:0007669"/>
    <property type="project" value="InterPro"/>
</dbReference>
<dbReference type="Pfam" id="PF07831">
    <property type="entry name" value="PYNP_C"/>
    <property type="match status" value="1"/>
</dbReference>